<reference evidence="7 8" key="1">
    <citation type="submission" date="2018-07" db="EMBL/GenBank/DDBJ databases">
        <title>Genome sequencing of Moraxellaceae gen. HYN0046.</title>
        <authorList>
            <person name="Kim M."/>
            <person name="Yi H."/>
        </authorList>
    </citation>
    <scope>NUCLEOTIDE SEQUENCE [LARGE SCALE GENOMIC DNA]</scope>
    <source>
        <strain evidence="7 8">HYN0046</strain>
    </source>
</reference>
<comment type="subcellular location">
    <subcellularLocation>
        <location evidence="1">Cell membrane</location>
        <topology evidence="1">Multi-pass membrane protein</topology>
    </subcellularLocation>
</comment>
<proteinExistence type="predicted"/>
<accession>A0A345P6J7</accession>
<evidence type="ECO:0000256" key="6">
    <source>
        <dbReference type="SAM" id="Phobius"/>
    </source>
</evidence>
<dbReference type="AlphaFoldDB" id="A0A345P6J7"/>
<feature type="transmembrane region" description="Helical" evidence="6">
    <location>
        <begin position="35"/>
        <end position="61"/>
    </location>
</feature>
<dbReference type="EMBL" id="CP031222">
    <property type="protein sequence ID" value="AXI02906.1"/>
    <property type="molecule type" value="Genomic_DNA"/>
</dbReference>
<keyword evidence="4 6" id="KW-1133">Transmembrane helix</keyword>
<evidence type="ECO:0000313" key="8">
    <source>
        <dbReference type="Proteomes" id="UP000253940"/>
    </source>
</evidence>
<name>A0A345P6J7_9GAMM</name>
<dbReference type="GO" id="GO:0005886">
    <property type="term" value="C:plasma membrane"/>
    <property type="evidence" value="ECO:0007669"/>
    <property type="project" value="UniProtKB-SubCell"/>
</dbReference>
<dbReference type="Proteomes" id="UP000253940">
    <property type="component" value="Chromosome"/>
</dbReference>
<feature type="transmembrane region" description="Helical" evidence="6">
    <location>
        <begin position="176"/>
        <end position="198"/>
    </location>
</feature>
<evidence type="ECO:0000256" key="5">
    <source>
        <dbReference type="ARBA" id="ARBA00023136"/>
    </source>
</evidence>
<dbReference type="RefSeq" id="WP_114899016.1">
    <property type="nucleotide sequence ID" value="NZ_CP031222.1"/>
</dbReference>
<dbReference type="PANTHER" id="PTHR30086">
    <property type="entry name" value="ARGININE EXPORTER PROTEIN ARGO"/>
    <property type="match status" value="1"/>
</dbReference>
<dbReference type="GO" id="GO:0015171">
    <property type="term" value="F:amino acid transmembrane transporter activity"/>
    <property type="evidence" value="ECO:0007669"/>
    <property type="project" value="TreeGrafter"/>
</dbReference>
<evidence type="ECO:0000256" key="4">
    <source>
        <dbReference type="ARBA" id="ARBA00022989"/>
    </source>
</evidence>
<dbReference type="PANTHER" id="PTHR30086:SF20">
    <property type="entry name" value="ARGININE EXPORTER PROTEIN ARGO-RELATED"/>
    <property type="match status" value="1"/>
</dbReference>
<feature type="transmembrane region" description="Helical" evidence="6">
    <location>
        <begin position="73"/>
        <end position="91"/>
    </location>
</feature>
<protein>
    <submittedName>
        <fullName evidence="7">Amino acid transporter</fullName>
    </submittedName>
</protein>
<evidence type="ECO:0000256" key="1">
    <source>
        <dbReference type="ARBA" id="ARBA00004651"/>
    </source>
</evidence>
<sequence length="200" mass="22085">MNALLSGFGLTLSIIFAIGAQNSFILRQGLKKEHVFWICLVCSLSDLLLIVMGVLGFSVVIQKIPSLMVIIKYLGALFLFAYGLKSFWAAFKSSAMILDDEKSITSLSRNIAIALALTWLNPHVYLDTVFLIGSISTQFIGQKLEFTVGAVAASFVFFFSLGYGASLLRPIFSKPISWKILDMVIGAFMWVLAVLLLWDI</sequence>
<evidence type="ECO:0000256" key="2">
    <source>
        <dbReference type="ARBA" id="ARBA00022475"/>
    </source>
</evidence>
<dbReference type="OrthoDB" id="5638726at2"/>
<keyword evidence="3 6" id="KW-0812">Transmembrane</keyword>
<evidence type="ECO:0000313" key="7">
    <source>
        <dbReference type="EMBL" id="AXI02906.1"/>
    </source>
</evidence>
<gene>
    <name evidence="7" type="ORF">HYN46_08680</name>
</gene>
<organism evidence="7 8">
    <name type="scientific">Aquirhabdus parva</name>
    <dbReference type="NCBI Taxonomy" id="2283318"/>
    <lineage>
        <taxon>Bacteria</taxon>
        <taxon>Pseudomonadati</taxon>
        <taxon>Pseudomonadota</taxon>
        <taxon>Gammaproteobacteria</taxon>
        <taxon>Moraxellales</taxon>
        <taxon>Moraxellaceae</taxon>
        <taxon>Aquirhabdus</taxon>
    </lineage>
</organism>
<feature type="transmembrane region" description="Helical" evidence="6">
    <location>
        <begin position="111"/>
        <end position="132"/>
    </location>
</feature>
<keyword evidence="2" id="KW-1003">Cell membrane</keyword>
<dbReference type="Pfam" id="PF01810">
    <property type="entry name" value="LysE"/>
    <property type="match status" value="1"/>
</dbReference>
<dbReference type="InterPro" id="IPR001123">
    <property type="entry name" value="LeuE-type"/>
</dbReference>
<keyword evidence="5 6" id="KW-0472">Membrane</keyword>
<feature type="transmembrane region" description="Helical" evidence="6">
    <location>
        <begin position="144"/>
        <end position="164"/>
    </location>
</feature>
<evidence type="ECO:0000256" key="3">
    <source>
        <dbReference type="ARBA" id="ARBA00022692"/>
    </source>
</evidence>
<dbReference type="KEGG" id="mbah:HYN46_08680"/>
<keyword evidence="8" id="KW-1185">Reference proteome</keyword>